<gene>
    <name evidence="2" type="primary">dltD</name>
    <name evidence="2" type="ordered locus">BAMF_3685</name>
</gene>
<evidence type="ECO:0000313" key="3">
    <source>
        <dbReference type="Proteomes" id="UP000006562"/>
    </source>
</evidence>
<dbReference type="EMBL" id="FN597644">
    <property type="protein sequence ID" value="CBI44811.1"/>
    <property type="molecule type" value="Genomic_DNA"/>
</dbReference>
<evidence type="ECO:0000256" key="1">
    <source>
        <dbReference type="PIRNR" id="PIRNR021438"/>
    </source>
</evidence>
<dbReference type="KEGG" id="bao:BAMF_3685"/>
<dbReference type="PANTHER" id="PTHR40039">
    <property type="entry name" value="PROTEIN DLTD"/>
    <property type="match status" value="1"/>
</dbReference>
<dbReference type="GO" id="GO:0070395">
    <property type="term" value="P:lipoteichoic acid biosynthetic process"/>
    <property type="evidence" value="ECO:0007669"/>
    <property type="project" value="UniProtKB-UniRule"/>
</dbReference>
<dbReference type="Proteomes" id="UP000006562">
    <property type="component" value="Chromosome"/>
</dbReference>
<sequence length="394" mass="45333">MKKRFFGPIILAFVLFVGAIAVPASWLTRFIPEKRVEESAAALNPNMFQGLYLQNKMFEDSKYLPIFGSSELSRLDEFHPSNYFQVNNQGFTPYLVGKGGSQSLIHAINFAAHADQLKGRKMVFIVSPQWFTKHGSNEQHFAPNFSSLQALDLAFNHSIEPKLKKQMMKRMLHYKVVKNDAVLSELYKASVKGQTWKVNALTPAAKLYYNILEKKDLYYSIEEPQGPKRYINNNLKGKSWSQLEKLAAQYGKDHSRSNPFFIDDSVYKTIKNKVPKAKGSNKGRTYAYKKSLEFSDFEDMLNILKDAGAKPMFVVIPVNGKFYDYTDFPKKGRTDYYKKVTKQIKAKGFQVADLSGHEYDPYFMKDTIHIAWKGWVYVDKAMEQFYKTGKVTVH</sequence>
<protein>
    <recommendedName>
        <fullName evidence="1">Protein DltD</fullName>
    </recommendedName>
</protein>
<evidence type="ECO:0000313" key="2">
    <source>
        <dbReference type="EMBL" id="CBI44811.1"/>
    </source>
</evidence>
<dbReference type="GO" id="GO:0005886">
    <property type="term" value="C:plasma membrane"/>
    <property type="evidence" value="ECO:0007669"/>
    <property type="project" value="UniProtKB-UniRule"/>
</dbReference>
<dbReference type="InterPro" id="IPR006998">
    <property type="entry name" value="DltD"/>
</dbReference>
<dbReference type="Pfam" id="PF04914">
    <property type="entry name" value="DltD"/>
    <property type="match status" value="1"/>
</dbReference>
<comment type="similarity">
    <text evidence="1">Belongs to the DltD family.</text>
</comment>
<reference evidence="3" key="2">
    <citation type="journal article" date="2011" name="J. Biotechnol.">
        <title>Genome sequence of B. amyloliquefaciens type strain DSM7(T) reveals differences to plant-associated B. amyloliquefaciens FZB42.</title>
        <authorList>
            <person name="Ruckert C."/>
            <person name="Blom J."/>
            <person name="Chen X."/>
            <person name="Reva O."/>
            <person name="Borriss R."/>
        </authorList>
    </citation>
    <scope>NUCLEOTIDE SEQUENCE [LARGE SCALE GENOMIC DNA]</scope>
    <source>
        <strain evidence="3">DSM 7</strain>
    </source>
</reference>
<dbReference type="InterPro" id="IPR023896">
    <property type="entry name" value="LTA_DltD"/>
</dbReference>
<accession>A0A9P1NJ73</accession>
<dbReference type="PANTHER" id="PTHR40039:SF1">
    <property type="entry name" value="PROTEIN DLTD"/>
    <property type="match status" value="1"/>
</dbReference>
<dbReference type="SUPFAM" id="SSF52266">
    <property type="entry name" value="SGNH hydrolase"/>
    <property type="match status" value="1"/>
</dbReference>
<dbReference type="RefSeq" id="WP_013354063.1">
    <property type="nucleotide sequence ID" value="NC_014551.1"/>
</dbReference>
<dbReference type="AlphaFoldDB" id="A0A9P1NJ73"/>
<comment type="pathway">
    <text evidence="1">Cell wall biogenesis; lipoteichoic acid biosynthesis.</text>
</comment>
<keyword evidence="1" id="KW-1003">Cell membrane</keyword>
<name>A0A9P1NJ73_BACAS</name>
<organism evidence="2 3">
    <name type="scientific">Bacillus amyloliquefaciens (strain ATCC 23350 / DSM 7 / BCRC 11601 / CCUG 28519 / NBRC 15535 / NRRL B-14393 / F)</name>
    <dbReference type="NCBI Taxonomy" id="692420"/>
    <lineage>
        <taxon>Bacteria</taxon>
        <taxon>Bacillati</taxon>
        <taxon>Bacillota</taxon>
        <taxon>Bacilli</taxon>
        <taxon>Bacillales</taxon>
        <taxon>Bacillaceae</taxon>
        <taxon>Bacillus</taxon>
        <taxon>Bacillus amyloliquefaciens group</taxon>
    </lineage>
</organism>
<dbReference type="NCBIfam" id="TIGR04092">
    <property type="entry name" value="LTA_DltD"/>
    <property type="match status" value="1"/>
</dbReference>
<reference evidence="2 3" key="1">
    <citation type="journal article" date="2011" name="Int. J. Syst. Evol. Microbiol.">
        <title>Relationship of Bacillus amyloliquefaciens clades associated with strains DSM 7T and FZB42T: a proposal for Bacillus amyloliquefaciens subsp. amyloliquefaciens subsp. nov. and Bacillus amyloliquefaciens subsp. plantarum subsp. nov. based on complete genome sequence comparisons.</title>
        <authorList>
            <person name="Borriss R."/>
            <person name="Chen X.H."/>
            <person name="Rueckert C."/>
            <person name="Blom J."/>
            <person name="Becker A."/>
            <person name="Baumgarth B."/>
            <person name="Fan B."/>
            <person name="Pukall R."/>
            <person name="Schumann P."/>
            <person name="Sproer C."/>
            <person name="Junge H."/>
            <person name="Vater J."/>
            <person name="Puhler A."/>
            <person name="Klenk H.P."/>
        </authorList>
    </citation>
    <scope>NUCLEOTIDE SEQUENCE [LARGE SCALE GENOMIC DNA]</scope>
    <source>
        <strain evidence="3">DSM 7</strain>
    </source>
</reference>
<keyword evidence="3" id="KW-1185">Reference proteome</keyword>
<dbReference type="PIRSF" id="PIRSF021438">
    <property type="entry name" value="DltD"/>
    <property type="match status" value="1"/>
</dbReference>
<keyword evidence="1" id="KW-0472">Membrane</keyword>
<proteinExistence type="inferred from homology"/>